<feature type="region of interest" description="Disordered" evidence="1">
    <location>
        <begin position="209"/>
        <end position="234"/>
    </location>
</feature>
<feature type="region of interest" description="Disordered" evidence="1">
    <location>
        <begin position="247"/>
        <end position="335"/>
    </location>
</feature>
<sequence length="395" mass="43075">MLVASMSLWHPCQFAAAGALIDCLTCQRPARDFNTEKQFRMENALRMYPTVSGVTNKAVFTTTPLKEEAIRQGLIHVPEDQVYSHSYVPPLGAPQQLVSVRQHGHTFTPIPLYSGPLQYVQKPPLHVAPEVCYQSSPTMYTVTQQATARPRLMTPLKMPYRVAAPDLAPSTVQSPSAAHPMQAWEYVVAEPLLADTTGFLLTESKAVQVGSEQRQVESAGGTEKKEADHGPESDESLLLVSTNHTDSMGEEGLEQKKDKDAMVKKRNSVSDDEDPDVNTKSEDAEQSKGDATDSDGKAPRDAAKESKFAGKAGLEATEFAPEAPTTAESSSTTHSNFQEILETTRVAKLSGWPVGYVPPSDPQEYKELRIGSNVYLIGGTFYLSDTGAYLLGLRN</sequence>
<feature type="compositionally biased region" description="Basic and acidic residues" evidence="1">
    <location>
        <begin position="277"/>
        <end position="308"/>
    </location>
</feature>
<name>A0A2A9LZ63_BESBE</name>
<feature type="compositionally biased region" description="Low complexity" evidence="1">
    <location>
        <begin position="315"/>
        <end position="333"/>
    </location>
</feature>
<accession>A0A2A9LZ63</accession>
<comment type="caution">
    <text evidence="3">The sequence shown here is derived from an EMBL/GenBank/DDBJ whole genome shotgun (WGS) entry which is preliminary data.</text>
</comment>
<dbReference type="AlphaFoldDB" id="A0A2A9LZ63"/>
<dbReference type="VEuPathDB" id="ToxoDB:BESB_032720"/>
<feature type="compositionally biased region" description="Basic and acidic residues" evidence="1">
    <location>
        <begin position="253"/>
        <end position="263"/>
    </location>
</feature>
<feature type="chain" id="PRO_5012563770" evidence="2">
    <location>
        <begin position="18"/>
        <end position="395"/>
    </location>
</feature>
<feature type="signal peptide" evidence="2">
    <location>
        <begin position="1"/>
        <end position="17"/>
    </location>
</feature>
<feature type="compositionally biased region" description="Basic and acidic residues" evidence="1">
    <location>
        <begin position="222"/>
        <end position="232"/>
    </location>
</feature>
<dbReference type="Proteomes" id="UP000224006">
    <property type="component" value="Unassembled WGS sequence"/>
</dbReference>
<organism evidence="3 4">
    <name type="scientific">Besnoitia besnoiti</name>
    <name type="common">Apicomplexan protozoan</name>
    <dbReference type="NCBI Taxonomy" id="94643"/>
    <lineage>
        <taxon>Eukaryota</taxon>
        <taxon>Sar</taxon>
        <taxon>Alveolata</taxon>
        <taxon>Apicomplexa</taxon>
        <taxon>Conoidasida</taxon>
        <taxon>Coccidia</taxon>
        <taxon>Eucoccidiorida</taxon>
        <taxon>Eimeriorina</taxon>
        <taxon>Sarcocystidae</taxon>
        <taxon>Besnoitia</taxon>
    </lineage>
</organism>
<dbReference type="RefSeq" id="XP_029215084.1">
    <property type="nucleotide sequence ID" value="XM_029361864.1"/>
</dbReference>
<keyword evidence="4" id="KW-1185">Reference proteome</keyword>
<reference evidence="3 4" key="1">
    <citation type="submission" date="2017-09" db="EMBL/GenBank/DDBJ databases">
        <title>Genome sequencing of Besnoitia besnoiti strain Bb-Ger1.</title>
        <authorList>
            <person name="Schares G."/>
            <person name="Venepally P."/>
            <person name="Lorenzi H.A."/>
        </authorList>
    </citation>
    <scope>NUCLEOTIDE SEQUENCE [LARGE SCALE GENOMIC DNA]</scope>
    <source>
        <strain evidence="3 4">Bb-Ger1</strain>
    </source>
</reference>
<dbReference type="KEGG" id="bbes:BESB_032720"/>
<dbReference type="GeneID" id="40308254"/>
<evidence type="ECO:0000256" key="2">
    <source>
        <dbReference type="SAM" id="SignalP"/>
    </source>
</evidence>
<evidence type="ECO:0000256" key="1">
    <source>
        <dbReference type="SAM" id="MobiDB-lite"/>
    </source>
</evidence>
<protein>
    <submittedName>
        <fullName evidence="3">Uncharacterized protein</fullName>
    </submittedName>
</protein>
<gene>
    <name evidence="3" type="ORF">BESB_032720</name>
</gene>
<keyword evidence="2" id="KW-0732">Signal</keyword>
<evidence type="ECO:0000313" key="4">
    <source>
        <dbReference type="Proteomes" id="UP000224006"/>
    </source>
</evidence>
<dbReference type="EMBL" id="NWUJ01000017">
    <property type="protein sequence ID" value="PFH31075.1"/>
    <property type="molecule type" value="Genomic_DNA"/>
</dbReference>
<proteinExistence type="predicted"/>
<dbReference type="OrthoDB" id="345476at2759"/>
<evidence type="ECO:0000313" key="3">
    <source>
        <dbReference type="EMBL" id="PFH31075.1"/>
    </source>
</evidence>